<gene>
    <name evidence="1" type="ORF">F2Q69_00057002</name>
</gene>
<name>A0A8S9MTR1_BRACR</name>
<dbReference type="AlphaFoldDB" id="A0A8S9MTR1"/>
<evidence type="ECO:0000313" key="1">
    <source>
        <dbReference type="EMBL" id="KAF3487355.1"/>
    </source>
</evidence>
<sequence length="51" mass="5898">MSLRCNVGKKTHREMLRIKRSVSAGYSQAHFILLQNTTQKDELVDVEEAKH</sequence>
<dbReference type="EMBL" id="QGKX02002183">
    <property type="protein sequence ID" value="KAF3487355.1"/>
    <property type="molecule type" value="Genomic_DNA"/>
</dbReference>
<comment type="caution">
    <text evidence="1">The sequence shown here is derived from an EMBL/GenBank/DDBJ whole genome shotgun (WGS) entry which is preliminary data.</text>
</comment>
<proteinExistence type="predicted"/>
<dbReference type="Proteomes" id="UP000712600">
    <property type="component" value="Unassembled WGS sequence"/>
</dbReference>
<evidence type="ECO:0000313" key="2">
    <source>
        <dbReference type="Proteomes" id="UP000712600"/>
    </source>
</evidence>
<reference evidence="1" key="1">
    <citation type="submission" date="2019-12" db="EMBL/GenBank/DDBJ databases">
        <title>Genome sequencing and annotation of Brassica cretica.</title>
        <authorList>
            <person name="Studholme D.J."/>
            <person name="Sarris P."/>
        </authorList>
    </citation>
    <scope>NUCLEOTIDE SEQUENCE</scope>
    <source>
        <strain evidence="1">PFS-109/04</strain>
        <tissue evidence="1">Leaf</tissue>
    </source>
</reference>
<accession>A0A8S9MTR1</accession>
<protein>
    <submittedName>
        <fullName evidence="1">Uncharacterized protein</fullName>
    </submittedName>
</protein>
<organism evidence="1 2">
    <name type="scientific">Brassica cretica</name>
    <name type="common">Mustard</name>
    <dbReference type="NCBI Taxonomy" id="69181"/>
    <lineage>
        <taxon>Eukaryota</taxon>
        <taxon>Viridiplantae</taxon>
        <taxon>Streptophyta</taxon>
        <taxon>Embryophyta</taxon>
        <taxon>Tracheophyta</taxon>
        <taxon>Spermatophyta</taxon>
        <taxon>Magnoliopsida</taxon>
        <taxon>eudicotyledons</taxon>
        <taxon>Gunneridae</taxon>
        <taxon>Pentapetalae</taxon>
        <taxon>rosids</taxon>
        <taxon>malvids</taxon>
        <taxon>Brassicales</taxon>
        <taxon>Brassicaceae</taxon>
        <taxon>Brassiceae</taxon>
        <taxon>Brassica</taxon>
    </lineage>
</organism>